<evidence type="ECO:0000313" key="1">
    <source>
        <dbReference type="EMBL" id="RZC18301.1"/>
    </source>
</evidence>
<name>A0A445L5C8_GLYSO</name>
<dbReference type="AlphaFoldDB" id="A0A445L5C8"/>
<reference evidence="1 2" key="1">
    <citation type="submission" date="2018-09" db="EMBL/GenBank/DDBJ databases">
        <title>A high-quality reference genome of wild soybean provides a powerful tool to mine soybean genomes.</title>
        <authorList>
            <person name="Xie M."/>
            <person name="Chung C.Y.L."/>
            <person name="Li M.-W."/>
            <person name="Wong F.-L."/>
            <person name="Chan T.-F."/>
            <person name="Lam H.-M."/>
        </authorList>
    </citation>
    <scope>NUCLEOTIDE SEQUENCE [LARGE SCALE GENOMIC DNA]</scope>
    <source>
        <strain evidence="2">cv. W05</strain>
        <tissue evidence="1">Hypocotyl of etiolated seedlings</tissue>
    </source>
</reference>
<keyword evidence="2" id="KW-1185">Reference proteome</keyword>
<evidence type="ECO:0000313" key="2">
    <source>
        <dbReference type="Proteomes" id="UP000289340"/>
    </source>
</evidence>
<comment type="caution">
    <text evidence="1">The sequence shown here is derived from an EMBL/GenBank/DDBJ whole genome shotgun (WGS) entry which is preliminary data.</text>
</comment>
<dbReference type="EMBL" id="QZWG01000004">
    <property type="protein sequence ID" value="RZC18301.1"/>
    <property type="molecule type" value="Genomic_DNA"/>
</dbReference>
<proteinExistence type="predicted"/>
<sequence>MNQSGASLSKSKSKVTKSNKVRVCIIYCHGVRPSSTSLTLHCICGISIRRNP</sequence>
<organism evidence="1 2">
    <name type="scientific">Glycine soja</name>
    <name type="common">Wild soybean</name>
    <dbReference type="NCBI Taxonomy" id="3848"/>
    <lineage>
        <taxon>Eukaryota</taxon>
        <taxon>Viridiplantae</taxon>
        <taxon>Streptophyta</taxon>
        <taxon>Embryophyta</taxon>
        <taxon>Tracheophyta</taxon>
        <taxon>Spermatophyta</taxon>
        <taxon>Magnoliopsida</taxon>
        <taxon>eudicotyledons</taxon>
        <taxon>Gunneridae</taxon>
        <taxon>Pentapetalae</taxon>
        <taxon>rosids</taxon>
        <taxon>fabids</taxon>
        <taxon>Fabales</taxon>
        <taxon>Fabaceae</taxon>
        <taxon>Papilionoideae</taxon>
        <taxon>50 kb inversion clade</taxon>
        <taxon>NPAAA clade</taxon>
        <taxon>indigoferoid/millettioid clade</taxon>
        <taxon>Phaseoleae</taxon>
        <taxon>Glycine</taxon>
        <taxon>Glycine subgen. Soja</taxon>
    </lineage>
</organism>
<protein>
    <submittedName>
        <fullName evidence="1">Uncharacterized protein</fullName>
    </submittedName>
</protein>
<gene>
    <name evidence="1" type="ORF">D0Y65_010783</name>
</gene>
<dbReference type="Proteomes" id="UP000289340">
    <property type="component" value="Chromosome 4"/>
</dbReference>
<accession>A0A445L5C8</accession>